<gene>
    <name evidence="6" type="ORF">DSL64_27290</name>
</gene>
<feature type="transmembrane region" description="Helical" evidence="4">
    <location>
        <begin position="20"/>
        <end position="36"/>
    </location>
</feature>
<dbReference type="GO" id="GO:0003700">
    <property type="term" value="F:DNA-binding transcription factor activity"/>
    <property type="evidence" value="ECO:0007669"/>
    <property type="project" value="InterPro"/>
</dbReference>
<dbReference type="Gene3D" id="1.10.10.10">
    <property type="entry name" value="Winged helix-like DNA-binding domain superfamily/Winged helix DNA-binding domain"/>
    <property type="match status" value="1"/>
</dbReference>
<accession>A0A3D8Y4B4</accession>
<sequence>MATYFILILALHWQMLRVENYMAGGIFAGFFLLLTFHKMADRDKSIIVALARVAHAFQVLLRNETKTSSLSPIQIQILVFLISHPHRKCSVSTLAREFDLTKATISDSVRSLFEKSLIEKAESHLDVRSYTITLTEKGRQMAMEASDFVHPFQMLVSNLPERQKEAMYDGLVSMIHELHRMKIIGVQRMCYTCNHYEHHRSRHYCKLLETILENHKIQLDCEEHSAIG</sequence>
<dbReference type="InterPro" id="IPR036390">
    <property type="entry name" value="WH_DNA-bd_sf"/>
</dbReference>
<dbReference type="SMART" id="SM00347">
    <property type="entry name" value="HTH_MARR"/>
    <property type="match status" value="1"/>
</dbReference>
<dbReference type="AlphaFoldDB" id="A0A3D8Y4B4"/>
<feature type="domain" description="HTH marR-type" evidence="5">
    <location>
        <begin position="43"/>
        <end position="180"/>
    </location>
</feature>
<reference evidence="6 7" key="1">
    <citation type="submission" date="2018-07" db="EMBL/GenBank/DDBJ databases">
        <title>Dyadobacter roseus sp. nov., isolated from rose rhizosphere soil.</title>
        <authorList>
            <person name="Chen L."/>
        </authorList>
    </citation>
    <scope>NUCLEOTIDE SEQUENCE [LARGE SCALE GENOMIC DNA]</scope>
    <source>
        <strain evidence="6 7">RS19</strain>
    </source>
</reference>
<dbReference type="Pfam" id="PF12802">
    <property type="entry name" value="MarR_2"/>
    <property type="match status" value="1"/>
</dbReference>
<comment type="caution">
    <text evidence="6">The sequence shown here is derived from an EMBL/GenBank/DDBJ whole genome shotgun (WGS) entry which is preliminary data.</text>
</comment>
<evidence type="ECO:0000256" key="3">
    <source>
        <dbReference type="ARBA" id="ARBA00023163"/>
    </source>
</evidence>
<name>A0A3D8Y4B4_9BACT</name>
<keyword evidence="1" id="KW-0805">Transcription regulation</keyword>
<keyword evidence="4" id="KW-1133">Transmembrane helix</keyword>
<dbReference type="PANTHER" id="PTHR42756">
    <property type="entry name" value="TRANSCRIPTIONAL REGULATOR, MARR"/>
    <property type="match status" value="1"/>
</dbReference>
<dbReference type="Proteomes" id="UP000256373">
    <property type="component" value="Unassembled WGS sequence"/>
</dbReference>
<dbReference type="SUPFAM" id="SSF46785">
    <property type="entry name" value="Winged helix' DNA-binding domain"/>
    <property type="match status" value="1"/>
</dbReference>
<evidence type="ECO:0000313" key="7">
    <source>
        <dbReference type="Proteomes" id="UP000256373"/>
    </source>
</evidence>
<protein>
    <submittedName>
        <fullName evidence="6">MarR family transcriptional regulator</fullName>
    </submittedName>
</protein>
<dbReference type="GO" id="GO:0003677">
    <property type="term" value="F:DNA binding"/>
    <property type="evidence" value="ECO:0007669"/>
    <property type="project" value="UniProtKB-KW"/>
</dbReference>
<dbReference type="PROSITE" id="PS50995">
    <property type="entry name" value="HTH_MARR_2"/>
    <property type="match status" value="1"/>
</dbReference>
<keyword evidence="7" id="KW-1185">Reference proteome</keyword>
<keyword evidence="2" id="KW-0238">DNA-binding</keyword>
<dbReference type="PANTHER" id="PTHR42756:SF1">
    <property type="entry name" value="TRANSCRIPTIONAL REPRESSOR OF EMRAB OPERON"/>
    <property type="match status" value="1"/>
</dbReference>
<keyword evidence="4" id="KW-0812">Transmembrane</keyword>
<proteinExistence type="predicted"/>
<dbReference type="InterPro" id="IPR036388">
    <property type="entry name" value="WH-like_DNA-bd_sf"/>
</dbReference>
<evidence type="ECO:0000259" key="5">
    <source>
        <dbReference type="PROSITE" id="PS50995"/>
    </source>
</evidence>
<dbReference type="EMBL" id="QNUL01000041">
    <property type="protein sequence ID" value="REA56131.1"/>
    <property type="molecule type" value="Genomic_DNA"/>
</dbReference>
<keyword evidence="4" id="KW-0472">Membrane</keyword>
<evidence type="ECO:0000256" key="4">
    <source>
        <dbReference type="SAM" id="Phobius"/>
    </source>
</evidence>
<organism evidence="6 7">
    <name type="scientific">Dyadobacter luteus</name>
    <dbReference type="NCBI Taxonomy" id="2259619"/>
    <lineage>
        <taxon>Bacteria</taxon>
        <taxon>Pseudomonadati</taxon>
        <taxon>Bacteroidota</taxon>
        <taxon>Cytophagia</taxon>
        <taxon>Cytophagales</taxon>
        <taxon>Spirosomataceae</taxon>
        <taxon>Dyadobacter</taxon>
    </lineage>
</organism>
<keyword evidence="3" id="KW-0804">Transcription</keyword>
<evidence type="ECO:0000256" key="1">
    <source>
        <dbReference type="ARBA" id="ARBA00023015"/>
    </source>
</evidence>
<dbReference type="InterPro" id="IPR000835">
    <property type="entry name" value="HTH_MarR-typ"/>
</dbReference>
<evidence type="ECO:0000256" key="2">
    <source>
        <dbReference type="ARBA" id="ARBA00023125"/>
    </source>
</evidence>
<evidence type="ECO:0000313" key="6">
    <source>
        <dbReference type="EMBL" id="REA56131.1"/>
    </source>
</evidence>